<organism evidence="1 2">
    <name type="scientific">Gigaspora margarita</name>
    <dbReference type="NCBI Taxonomy" id="4874"/>
    <lineage>
        <taxon>Eukaryota</taxon>
        <taxon>Fungi</taxon>
        <taxon>Fungi incertae sedis</taxon>
        <taxon>Mucoromycota</taxon>
        <taxon>Glomeromycotina</taxon>
        <taxon>Glomeromycetes</taxon>
        <taxon>Diversisporales</taxon>
        <taxon>Gigasporaceae</taxon>
        <taxon>Gigaspora</taxon>
    </lineage>
</organism>
<reference evidence="1 2" key="1">
    <citation type="submission" date="2021-06" db="EMBL/GenBank/DDBJ databases">
        <authorList>
            <person name="Kallberg Y."/>
            <person name="Tangrot J."/>
            <person name="Rosling A."/>
        </authorList>
    </citation>
    <scope>NUCLEOTIDE SEQUENCE [LARGE SCALE GENOMIC DNA]</scope>
    <source>
        <strain evidence="1 2">120-4 pot B 10/14</strain>
    </source>
</reference>
<gene>
    <name evidence="1" type="ORF">GMARGA_LOCUS29855</name>
</gene>
<evidence type="ECO:0000313" key="2">
    <source>
        <dbReference type="Proteomes" id="UP000789901"/>
    </source>
</evidence>
<feature type="non-terminal residue" evidence="1">
    <location>
        <position position="41"/>
    </location>
</feature>
<comment type="caution">
    <text evidence="1">The sequence shown here is derived from an EMBL/GenBank/DDBJ whole genome shotgun (WGS) entry which is preliminary data.</text>
</comment>
<protein>
    <submittedName>
        <fullName evidence="1">30200_t:CDS:1</fullName>
    </submittedName>
</protein>
<sequence length="41" mass="4955">MLEKCLDEAKNYWKMIDDKINYESEDSSNESLDFCLEDKDF</sequence>
<proteinExistence type="predicted"/>
<accession>A0ABN7WG73</accession>
<dbReference type="Proteomes" id="UP000789901">
    <property type="component" value="Unassembled WGS sequence"/>
</dbReference>
<evidence type="ECO:0000313" key="1">
    <source>
        <dbReference type="EMBL" id="CAG8828955.1"/>
    </source>
</evidence>
<dbReference type="EMBL" id="CAJVQB010040922">
    <property type="protein sequence ID" value="CAG8828955.1"/>
    <property type="molecule type" value="Genomic_DNA"/>
</dbReference>
<name>A0ABN7WG73_GIGMA</name>
<keyword evidence="2" id="KW-1185">Reference proteome</keyword>